<protein>
    <submittedName>
        <fullName evidence="1">Uncharacterized protein</fullName>
    </submittedName>
</protein>
<accession>A0A2V1HXB1</accession>
<sequence>MRWESLFDDLEAQLEHERTAGEGAFSVDTERHRLAELSLADRLRALPPGTAARIRLLDGRTVHVLPQAFGSNWLSGELRPAARPARTVVIPIGAIAGVLLDPYDETHMIAAPPEAPSSLSRKLGIGVVLRDLCRRRATVQVSTAAGESTGTIDRVTGDHLDLAVHEPDSPRRSTAVRSIEMIPLAAVLLVTC</sequence>
<dbReference type="AlphaFoldDB" id="A0A2V1HXB1"/>
<name>A0A2V1HXB1_9MICO</name>
<evidence type="ECO:0000313" key="1">
    <source>
        <dbReference type="EMBL" id="PVZ95939.1"/>
    </source>
</evidence>
<dbReference type="RefSeq" id="WP_116755673.1">
    <property type="nucleotide sequence ID" value="NZ_JBHUEX010000001.1"/>
</dbReference>
<gene>
    <name evidence="1" type="ORF">DDQ50_05620</name>
</gene>
<keyword evidence="2" id="KW-1185">Reference proteome</keyword>
<proteinExistence type="predicted"/>
<reference evidence="1 2" key="1">
    <citation type="submission" date="2018-05" db="EMBL/GenBank/DDBJ databases">
        <title>Amnibacterium sp. M8JJ-5, whole genome shotgun sequence.</title>
        <authorList>
            <person name="Tuo L."/>
        </authorList>
    </citation>
    <scope>NUCLEOTIDE SEQUENCE [LARGE SCALE GENOMIC DNA]</scope>
    <source>
        <strain evidence="1 2">M8JJ-5</strain>
    </source>
</reference>
<dbReference type="EMBL" id="QEOP01000001">
    <property type="protein sequence ID" value="PVZ95939.1"/>
    <property type="molecule type" value="Genomic_DNA"/>
</dbReference>
<dbReference type="OrthoDB" id="3827359at2"/>
<evidence type="ECO:0000313" key="2">
    <source>
        <dbReference type="Proteomes" id="UP000244893"/>
    </source>
</evidence>
<organism evidence="1 2">
    <name type="scientific">Amnibacterium flavum</name>
    <dbReference type="NCBI Taxonomy" id="2173173"/>
    <lineage>
        <taxon>Bacteria</taxon>
        <taxon>Bacillati</taxon>
        <taxon>Actinomycetota</taxon>
        <taxon>Actinomycetes</taxon>
        <taxon>Micrococcales</taxon>
        <taxon>Microbacteriaceae</taxon>
        <taxon>Amnibacterium</taxon>
    </lineage>
</organism>
<dbReference type="Proteomes" id="UP000244893">
    <property type="component" value="Unassembled WGS sequence"/>
</dbReference>
<comment type="caution">
    <text evidence="1">The sequence shown here is derived from an EMBL/GenBank/DDBJ whole genome shotgun (WGS) entry which is preliminary data.</text>
</comment>